<feature type="transmembrane region" description="Helical" evidence="1">
    <location>
        <begin position="208"/>
        <end position="229"/>
    </location>
</feature>
<dbReference type="RefSeq" id="WP_338549074.1">
    <property type="nucleotide sequence ID" value="NZ_CP146069.1"/>
</dbReference>
<protein>
    <submittedName>
        <fullName evidence="3">DMT family transporter</fullName>
    </submittedName>
</protein>
<keyword evidence="1" id="KW-1133">Transmembrane helix</keyword>
<feature type="transmembrane region" description="Helical" evidence="1">
    <location>
        <begin position="39"/>
        <end position="58"/>
    </location>
</feature>
<evidence type="ECO:0000313" key="4">
    <source>
        <dbReference type="Proteomes" id="UP001364156"/>
    </source>
</evidence>
<feature type="transmembrane region" description="Helical" evidence="1">
    <location>
        <begin position="96"/>
        <end position="118"/>
    </location>
</feature>
<evidence type="ECO:0000313" key="3">
    <source>
        <dbReference type="EMBL" id="WWR46205.1"/>
    </source>
</evidence>
<feature type="transmembrane region" description="Helical" evidence="1">
    <location>
        <begin position="180"/>
        <end position="202"/>
    </location>
</feature>
<feature type="transmembrane region" description="Helical" evidence="1">
    <location>
        <begin position="236"/>
        <end position="258"/>
    </location>
</feature>
<dbReference type="SUPFAM" id="SSF103481">
    <property type="entry name" value="Multidrug resistance efflux transporter EmrE"/>
    <property type="match status" value="2"/>
</dbReference>
<keyword evidence="4" id="KW-1185">Reference proteome</keyword>
<dbReference type="PANTHER" id="PTHR22911">
    <property type="entry name" value="ACYL-MALONYL CONDENSING ENZYME-RELATED"/>
    <property type="match status" value="1"/>
</dbReference>
<feature type="domain" description="EamA" evidence="2">
    <location>
        <begin position="8"/>
        <end position="141"/>
    </location>
</feature>
<dbReference type="Proteomes" id="UP001364156">
    <property type="component" value="Chromosome"/>
</dbReference>
<name>A0ABZ2HE57_9RHOB</name>
<dbReference type="PROSITE" id="PS51257">
    <property type="entry name" value="PROKAR_LIPOPROTEIN"/>
    <property type="match status" value="1"/>
</dbReference>
<reference evidence="3 4" key="1">
    <citation type="submission" date="2023-10" db="EMBL/GenBank/DDBJ databases">
        <title>Roseovarius strain S88 nov., isolated from a marine algae.</title>
        <authorList>
            <person name="Lee M.W."/>
            <person name="Lee J.K."/>
            <person name="Kim J.M."/>
            <person name="Choi D.G."/>
            <person name="Baek J.H."/>
            <person name="Bayburt H."/>
            <person name="Jung J.J."/>
            <person name="Han D.M."/>
            <person name="Jeon C.O."/>
        </authorList>
    </citation>
    <scope>NUCLEOTIDE SEQUENCE [LARGE SCALE GENOMIC DNA]</scope>
    <source>
        <strain evidence="3 4">S88</strain>
    </source>
</reference>
<evidence type="ECO:0000259" key="2">
    <source>
        <dbReference type="Pfam" id="PF00892"/>
    </source>
</evidence>
<proteinExistence type="predicted"/>
<dbReference type="InterPro" id="IPR037185">
    <property type="entry name" value="EmrE-like"/>
</dbReference>
<keyword evidence="1" id="KW-0812">Transmembrane</keyword>
<keyword evidence="1" id="KW-0472">Membrane</keyword>
<accession>A0ABZ2HE57</accession>
<gene>
    <name evidence="3" type="ORF">RZ517_15740</name>
</gene>
<dbReference type="Pfam" id="PF00892">
    <property type="entry name" value="EamA"/>
    <property type="match status" value="1"/>
</dbReference>
<feature type="transmembrane region" description="Helical" evidence="1">
    <location>
        <begin position="264"/>
        <end position="282"/>
    </location>
</feature>
<feature type="transmembrane region" description="Helical" evidence="1">
    <location>
        <begin position="127"/>
        <end position="145"/>
    </location>
</feature>
<dbReference type="PANTHER" id="PTHR22911:SF103">
    <property type="entry name" value="BLR2811 PROTEIN"/>
    <property type="match status" value="1"/>
</dbReference>
<evidence type="ECO:0000256" key="1">
    <source>
        <dbReference type="SAM" id="Phobius"/>
    </source>
</evidence>
<dbReference type="InterPro" id="IPR000620">
    <property type="entry name" value="EamA_dom"/>
</dbReference>
<dbReference type="EMBL" id="CP146069">
    <property type="protein sequence ID" value="WWR46205.1"/>
    <property type="molecule type" value="Genomic_DNA"/>
</dbReference>
<sequence>MARSDNLTGAFLMMASMACFTFNDTALKLLAGDMPLSQILMLRGLLTTGLTALLAWRLGVLRTRLPRRDFGLVGLRTLAELGVVYFFLTALFNMPIANVTAILQALPLTVTLAAAVFLREPVGWRRMLAILVGFVGVLLIIRPGAADFNVYSLYALCAVGCVTIRDLAARQLSPETPSVFITLLTAIATLVVFGGLSLFVVWEPVDLRMASLIGTAALFVMGGLLFSIMVMRVGDIAFIAPFRYTGLLWAMVLGWLVFGEWPDALTLLGAAIVVASGLFTLYREVRTGRKRPLAQPSRRH</sequence>
<feature type="transmembrane region" description="Helical" evidence="1">
    <location>
        <begin position="70"/>
        <end position="90"/>
    </location>
</feature>
<organism evidence="3 4">
    <name type="scientific">Roseovarius phycicola</name>
    <dbReference type="NCBI Taxonomy" id="3080976"/>
    <lineage>
        <taxon>Bacteria</taxon>
        <taxon>Pseudomonadati</taxon>
        <taxon>Pseudomonadota</taxon>
        <taxon>Alphaproteobacteria</taxon>
        <taxon>Rhodobacterales</taxon>
        <taxon>Roseobacteraceae</taxon>
        <taxon>Roseovarius</taxon>
    </lineage>
</organism>
<feature type="transmembrane region" description="Helical" evidence="1">
    <location>
        <begin position="7"/>
        <end position="27"/>
    </location>
</feature>